<feature type="compositionally biased region" description="Basic residues" evidence="1">
    <location>
        <begin position="44"/>
        <end position="60"/>
    </location>
</feature>
<feature type="region of interest" description="Disordered" evidence="1">
    <location>
        <begin position="1"/>
        <end position="60"/>
    </location>
</feature>
<name>A0A6J4JEE8_9ACTN</name>
<evidence type="ECO:0000256" key="1">
    <source>
        <dbReference type="SAM" id="MobiDB-lite"/>
    </source>
</evidence>
<accession>A0A6J4JEE8</accession>
<evidence type="ECO:0000313" key="2">
    <source>
        <dbReference type="EMBL" id="CAA9273986.1"/>
    </source>
</evidence>
<feature type="non-terminal residue" evidence="2">
    <location>
        <position position="1"/>
    </location>
</feature>
<feature type="compositionally biased region" description="Basic and acidic residues" evidence="1">
    <location>
        <begin position="24"/>
        <end position="43"/>
    </location>
</feature>
<gene>
    <name evidence="2" type="ORF">AVDCRST_MAG41-3157</name>
</gene>
<feature type="non-terminal residue" evidence="2">
    <location>
        <position position="60"/>
    </location>
</feature>
<dbReference type="AlphaFoldDB" id="A0A6J4JEE8"/>
<organism evidence="2">
    <name type="scientific">uncultured Mycobacteriales bacterium</name>
    <dbReference type="NCBI Taxonomy" id="581187"/>
    <lineage>
        <taxon>Bacteria</taxon>
        <taxon>Bacillati</taxon>
        <taxon>Actinomycetota</taxon>
        <taxon>Actinomycetes</taxon>
        <taxon>Mycobacteriales</taxon>
        <taxon>environmental samples</taxon>
    </lineage>
</organism>
<dbReference type="EMBL" id="CADCTP010000280">
    <property type="protein sequence ID" value="CAA9273986.1"/>
    <property type="molecule type" value="Genomic_DNA"/>
</dbReference>
<sequence length="60" mass="6734">GWLHGQGPRSGGPARRAGRPGSGEGRRLRRPEDRWEVRRADRQGRRHGAAAHRRGRHPAV</sequence>
<proteinExistence type="predicted"/>
<reference evidence="2" key="1">
    <citation type="submission" date="2020-02" db="EMBL/GenBank/DDBJ databases">
        <authorList>
            <person name="Meier V. D."/>
        </authorList>
    </citation>
    <scope>NUCLEOTIDE SEQUENCE</scope>
    <source>
        <strain evidence="2">AVDCRST_MAG41</strain>
    </source>
</reference>
<protein>
    <submittedName>
        <fullName evidence="2">Uncharacterized protein</fullName>
    </submittedName>
</protein>